<accession>A0A9P7H7D5</accession>
<sequence length="1049" mass="116908">PIQFAAMEGYAEFYISCNPPLLPNGVSLIIADLMKELESMVIEVLYEPEIPWFKFITSVEHRLEVSRWMHSRLDNLLTAEAGEVDANQDESDLEFKGRSDIEILTETPHIVSYPELQDILKDILQEYEPFRYPEHLKPLPYKTIWQCPELFEGVTVTKLLSKYKLLWPSSSGEPSIEDLGELTKCQISHNLQGSLLYIGSNEDAEAINTTTRKLDVLASFMDAPLATTSHMLFTETSNPTRLCYRWLTHTGLSKLTYVDPTGSERNQEYDRIAGAVALRIETVNSSGHSVPDSTVYPIGPKTSTNWQTEFTPFSGYTYINKRSGTTAISQHKRPHQCSQPHLLDKVGNQAKKLNKSTVCYPRTSNAPTSTKDSTKAADTVPSTDYSIPRGAEHVTPAVPIVTGTTLNLQILQSHLPVTGKSNLSPEEIRTWLDKTGSMDSSPSSTGEESDHEGSANEASQKLPQTTHPALKPPEIQLDGLGDILSLVDASGAPTSAPSTQRRPSHDLLGLQDEEVGNPVPVVVQTRDRQPSNLMDAVDDPIDMPILGEILYPTRHKDQRVTAMAQNPSAEIMFGRQDDRPRDLFETMRQQAPAPVSSWANIASSKKPIKEEEHQNFGRNVPVKVVTDGRPKACGTGEKEPVRLEGSSAQVASGVGNTPKRRTHQQGQTDETKSRGLRPNLAPQSSRIVPGMDMPVLDHVDCSKIAVQAEAKLRELMQVVQVVPGKIIVKADFGRLCLKGESPSLVNNGQEPFWAASEVYKTLNSKMLDVGFYPILSTSGEEANLIPQFFDGRSSWLPTNKQIFYEFLCVGETATTPLVIRVDADTFRHECFALPQELSQAYVHCTQRAWDVKLSVSRIDMRRITKGFEEFAASLVRSMGIKTNEIGEIVIEAEPTSSSGWYIDRVRIHHEANYRNGGRGPSRLTITMTRLVERFPGITRDKFRGQSVPVVPSRGSPLAHWFEASVSSIRVDEVMQENSSLEFGEKTRWTPETLERQDALKAICEPALRMVSQMDKVGKSNENGHGPRTDRQAYDAVEDMKERNKNNFFW</sequence>
<dbReference type="AlphaFoldDB" id="A0A9P7H7D5"/>
<feature type="compositionally biased region" description="Polar residues" evidence="1">
    <location>
        <begin position="362"/>
        <end position="371"/>
    </location>
</feature>
<feature type="region of interest" description="Disordered" evidence="1">
    <location>
        <begin position="359"/>
        <end position="390"/>
    </location>
</feature>
<feature type="region of interest" description="Disordered" evidence="1">
    <location>
        <begin position="627"/>
        <end position="691"/>
    </location>
</feature>
<feature type="region of interest" description="Disordered" evidence="1">
    <location>
        <begin position="433"/>
        <end position="476"/>
    </location>
</feature>
<feature type="compositionally biased region" description="Polar residues" evidence="1">
    <location>
        <begin position="437"/>
        <end position="446"/>
    </location>
</feature>
<reference evidence="2" key="1">
    <citation type="submission" date="2021-04" db="EMBL/GenBank/DDBJ databases">
        <title>Draft genome of Fusarium avenaceum strain F156N33, isolated from an atmospheric sample in Virginia.</title>
        <authorList>
            <person name="Yang S."/>
            <person name="Vinatzer B.A."/>
            <person name="Coleman J."/>
        </authorList>
    </citation>
    <scope>NUCLEOTIDE SEQUENCE</scope>
    <source>
        <strain evidence="2">F156N33</strain>
    </source>
</reference>
<protein>
    <submittedName>
        <fullName evidence="2">Uncharacterized protein</fullName>
    </submittedName>
</protein>
<keyword evidence="3" id="KW-1185">Reference proteome</keyword>
<evidence type="ECO:0000313" key="2">
    <source>
        <dbReference type="EMBL" id="KAG5663936.1"/>
    </source>
</evidence>
<proteinExistence type="predicted"/>
<feature type="compositionally biased region" description="Polar residues" evidence="1">
    <location>
        <begin position="456"/>
        <end position="467"/>
    </location>
</feature>
<feature type="non-terminal residue" evidence="2">
    <location>
        <position position="1"/>
    </location>
</feature>
<evidence type="ECO:0000256" key="1">
    <source>
        <dbReference type="SAM" id="MobiDB-lite"/>
    </source>
</evidence>
<dbReference type="EMBL" id="JAGPUO010000003">
    <property type="protein sequence ID" value="KAG5663936.1"/>
    <property type="molecule type" value="Genomic_DNA"/>
</dbReference>
<feature type="compositionally biased region" description="Basic and acidic residues" evidence="1">
    <location>
        <begin position="627"/>
        <end position="642"/>
    </location>
</feature>
<evidence type="ECO:0000313" key="3">
    <source>
        <dbReference type="Proteomes" id="UP000782241"/>
    </source>
</evidence>
<gene>
    <name evidence="2" type="ORF">KAF25_006521</name>
</gene>
<comment type="caution">
    <text evidence="2">The sequence shown here is derived from an EMBL/GenBank/DDBJ whole genome shotgun (WGS) entry which is preliminary data.</text>
</comment>
<name>A0A9P7H7D5_9HYPO</name>
<organism evidence="2 3">
    <name type="scientific">Fusarium avenaceum</name>
    <dbReference type="NCBI Taxonomy" id="40199"/>
    <lineage>
        <taxon>Eukaryota</taxon>
        <taxon>Fungi</taxon>
        <taxon>Dikarya</taxon>
        <taxon>Ascomycota</taxon>
        <taxon>Pezizomycotina</taxon>
        <taxon>Sordariomycetes</taxon>
        <taxon>Hypocreomycetidae</taxon>
        <taxon>Hypocreales</taxon>
        <taxon>Nectriaceae</taxon>
        <taxon>Fusarium</taxon>
        <taxon>Fusarium tricinctum species complex</taxon>
    </lineage>
</organism>
<dbReference type="Proteomes" id="UP000782241">
    <property type="component" value="Unassembled WGS sequence"/>
</dbReference>